<proteinExistence type="predicted"/>
<protein>
    <recommendedName>
        <fullName evidence="5">CHASE2 domain-containing protein</fullName>
    </recommendedName>
</protein>
<name>A0A975G9Q6_9BACT</name>
<dbReference type="RefSeq" id="WP_211631089.1">
    <property type="nucleotide sequence ID" value="NZ_CP073100.1"/>
</dbReference>
<feature type="compositionally biased region" description="Basic and acidic residues" evidence="1">
    <location>
        <begin position="467"/>
        <end position="478"/>
    </location>
</feature>
<keyword evidence="2" id="KW-0812">Transmembrane</keyword>
<accession>A0A975G9Q6</accession>
<dbReference type="EMBL" id="CP073100">
    <property type="protein sequence ID" value="QUE50950.1"/>
    <property type="molecule type" value="Genomic_DNA"/>
</dbReference>
<organism evidence="3 4">
    <name type="scientific">Luteolibacter ambystomatis</name>
    <dbReference type="NCBI Taxonomy" id="2824561"/>
    <lineage>
        <taxon>Bacteria</taxon>
        <taxon>Pseudomonadati</taxon>
        <taxon>Verrucomicrobiota</taxon>
        <taxon>Verrucomicrobiia</taxon>
        <taxon>Verrucomicrobiales</taxon>
        <taxon>Verrucomicrobiaceae</taxon>
        <taxon>Luteolibacter</taxon>
    </lineage>
</organism>
<feature type="transmembrane region" description="Helical" evidence="2">
    <location>
        <begin position="343"/>
        <end position="363"/>
    </location>
</feature>
<evidence type="ECO:0000313" key="4">
    <source>
        <dbReference type="Proteomes" id="UP000676169"/>
    </source>
</evidence>
<keyword evidence="2" id="KW-1133">Transmembrane helix</keyword>
<gene>
    <name evidence="3" type="ORF">KBB96_19080</name>
</gene>
<evidence type="ECO:0000313" key="3">
    <source>
        <dbReference type="EMBL" id="QUE50950.1"/>
    </source>
</evidence>
<sequence length="506" mass="54115">MVKLFQRRFRVLLAAALAGFGVWKLSTDTPWLRPVDRASFQSVAGAFANPPFFISGEGTYQQPWGLRTLAAPDRKAKGTLPAALSIGDDKDGVFQASPPSPVDYAVILRNLDRLGVKHVAIGAVMAWDSSDPYAREAFSSRLKAFESVTAVSPLSRAPTEDPMPAEFARSSIPVDRVRGDVSKLPVVNHLPVPRTVLGDGANFAGFSELESEPASEARPLAARWGDRVVFAFPVVAVMAERGLEAEGVDLRLGSYLKLGPEGPVIPVDESGRATVAFAEKTDATPVEFVLDAESLASDGSVLIRDDRTVADRSAARFSAAVAPFMAAIRSEAGLSPPREFRRLSWEVEIGLISLLVVLLVIAAAPGSFRVKLWFGIFLGLLLAAQIITMNFSVWLPGLSFLGALAGGFIAAWPFERSRKTGAAVVSAAVVEPSMPVHAEKKPVPVQEEFHLEAEAVTIPPEPAAKPVPEKKAARKKETASPPPAPAKKAAKKAAKKVAKKAPRKKK</sequence>
<dbReference type="Proteomes" id="UP000676169">
    <property type="component" value="Chromosome"/>
</dbReference>
<feature type="compositionally biased region" description="Basic residues" evidence="1">
    <location>
        <begin position="488"/>
        <end position="506"/>
    </location>
</feature>
<dbReference type="AlphaFoldDB" id="A0A975G9Q6"/>
<evidence type="ECO:0008006" key="5">
    <source>
        <dbReference type="Google" id="ProtNLM"/>
    </source>
</evidence>
<feature type="transmembrane region" description="Helical" evidence="2">
    <location>
        <begin position="393"/>
        <end position="412"/>
    </location>
</feature>
<evidence type="ECO:0000256" key="2">
    <source>
        <dbReference type="SAM" id="Phobius"/>
    </source>
</evidence>
<reference evidence="3" key="1">
    <citation type="submission" date="2021-04" db="EMBL/GenBank/DDBJ databases">
        <title>Luteolibacter sp. 32A isolated from the skin of an Anderson's salamander (Ambystoma andersonii).</title>
        <authorList>
            <person name="Spergser J."/>
            <person name="Busse H.-J."/>
        </authorList>
    </citation>
    <scope>NUCLEOTIDE SEQUENCE</scope>
    <source>
        <strain evidence="3">32A</strain>
    </source>
</reference>
<dbReference type="KEGG" id="lamb:KBB96_19080"/>
<feature type="transmembrane region" description="Helical" evidence="2">
    <location>
        <begin position="370"/>
        <end position="387"/>
    </location>
</feature>
<keyword evidence="4" id="KW-1185">Reference proteome</keyword>
<feature type="region of interest" description="Disordered" evidence="1">
    <location>
        <begin position="454"/>
        <end position="506"/>
    </location>
</feature>
<keyword evidence="2" id="KW-0472">Membrane</keyword>
<evidence type="ECO:0000256" key="1">
    <source>
        <dbReference type="SAM" id="MobiDB-lite"/>
    </source>
</evidence>